<keyword evidence="2" id="KW-0805">Transcription regulation</keyword>
<evidence type="ECO:0000256" key="1">
    <source>
        <dbReference type="ARBA" id="ARBA00004123"/>
    </source>
</evidence>
<keyword evidence="4" id="KW-0804">Transcription</keyword>
<feature type="domain" description="Zn(2)-C6 fungal-type" evidence="7">
    <location>
        <begin position="25"/>
        <end position="55"/>
    </location>
</feature>
<sequence>MEHPSSLVGIGADLKVRRPARSRNGCLTCRRRKVRCNEQRPRCAHCARLSLECTWRQPTQAQAQASIARSSPASLERTSAVENLQDGLQLPSQTPFTQFFDLPGLPWQDTSIPSTSNWLSGNFLNLNDPVSHLSVENDTNLPQTPQSNASTTQRPQPSMTPSTIKADASDEELLRAFLESPVQSILMSVETQIRWPYMKKTLVSMSKSSKMVRCAIIAFVALLSRNTDGELQSRRAGVYKSAAVELSETISRISLDSMKLDDELQNIFATVFFVIKLVTGRAGQANEYLNKSFRMFQMRKQAELNITEKRLISWIRLIDARAALAGGDGSFVTNDNENIYASDAFHSRRTASPEPGYHDTAIEEILFDTIHRPGAIFFQKVLSFMGRISKIDPWHRSRGTVKDETEVMAIASQISQQLLELYTVRPPLMDYAVAGHITQSHIMQILAVTITQNFRAYLANYYACFIHLHRVAYKSLPRTEEVIDATSNIKGLSRDIVSALGPNESMPVSMLWALVMWGSEEEDATERVWILETIRRMESTASNAHAMADVLGEVQKRQDQNGQRVDIQSVMRDIFDQSFALL</sequence>
<evidence type="ECO:0000256" key="4">
    <source>
        <dbReference type="ARBA" id="ARBA00023163"/>
    </source>
</evidence>
<accession>A0A1L9S1C0</accession>
<proteinExistence type="predicted"/>
<evidence type="ECO:0000256" key="5">
    <source>
        <dbReference type="ARBA" id="ARBA00023242"/>
    </source>
</evidence>
<keyword evidence="9" id="KW-1185">Reference proteome</keyword>
<dbReference type="GO" id="GO:0000981">
    <property type="term" value="F:DNA-binding transcription factor activity, RNA polymerase II-specific"/>
    <property type="evidence" value="ECO:0007669"/>
    <property type="project" value="InterPro"/>
</dbReference>
<evidence type="ECO:0000256" key="3">
    <source>
        <dbReference type="ARBA" id="ARBA00023125"/>
    </source>
</evidence>
<dbReference type="VEuPathDB" id="FungiDB:ASPWEDRAFT_731619"/>
<dbReference type="GO" id="GO:0005634">
    <property type="term" value="C:nucleus"/>
    <property type="evidence" value="ECO:0007669"/>
    <property type="project" value="UniProtKB-SubCell"/>
</dbReference>
<comment type="subcellular location">
    <subcellularLocation>
        <location evidence="1">Nucleus</location>
    </subcellularLocation>
</comment>
<dbReference type="InterPro" id="IPR036864">
    <property type="entry name" value="Zn2-C6_fun-type_DNA-bd_sf"/>
</dbReference>
<dbReference type="SUPFAM" id="SSF57701">
    <property type="entry name" value="Zn2/Cys6 DNA-binding domain"/>
    <property type="match status" value="1"/>
</dbReference>
<keyword evidence="3" id="KW-0238">DNA-binding</keyword>
<dbReference type="GO" id="GO:0045944">
    <property type="term" value="P:positive regulation of transcription by RNA polymerase II"/>
    <property type="evidence" value="ECO:0007669"/>
    <property type="project" value="TreeGrafter"/>
</dbReference>
<gene>
    <name evidence="8" type="ORF">ASPWEDRAFT_731619</name>
</gene>
<organism evidence="8 9">
    <name type="scientific">Aspergillus wentii DTO 134E9</name>
    <dbReference type="NCBI Taxonomy" id="1073089"/>
    <lineage>
        <taxon>Eukaryota</taxon>
        <taxon>Fungi</taxon>
        <taxon>Dikarya</taxon>
        <taxon>Ascomycota</taxon>
        <taxon>Pezizomycotina</taxon>
        <taxon>Eurotiomycetes</taxon>
        <taxon>Eurotiomycetidae</taxon>
        <taxon>Eurotiales</taxon>
        <taxon>Aspergillaceae</taxon>
        <taxon>Aspergillus</taxon>
        <taxon>Aspergillus subgen. Cremei</taxon>
    </lineage>
</organism>
<dbReference type="GO" id="GO:0000976">
    <property type="term" value="F:transcription cis-regulatory region binding"/>
    <property type="evidence" value="ECO:0007669"/>
    <property type="project" value="TreeGrafter"/>
</dbReference>
<dbReference type="STRING" id="1073089.A0A1L9S1C0"/>
<evidence type="ECO:0000313" key="8">
    <source>
        <dbReference type="EMBL" id="OJJ40970.1"/>
    </source>
</evidence>
<feature type="region of interest" description="Disordered" evidence="6">
    <location>
        <begin position="134"/>
        <end position="164"/>
    </location>
</feature>
<evidence type="ECO:0000256" key="2">
    <source>
        <dbReference type="ARBA" id="ARBA00023015"/>
    </source>
</evidence>
<dbReference type="Pfam" id="PF11951">
    <property type="entry name" value="Fungal_trans_2"/>
    <property type="match status" value="1"/>
</dbReference>
<dbReference type="RefSeq" id="XP_040694646.1">
    <property type="nucleotide sequence ID" value="XM_040839290.1"/>
</dbReference>
<dbReference type="GO" id="GO:0008270">
    <property type="term" value="F:zinc ion binding"/>
    <property type="evidence" value="ECO:0007669"/>
    <property type="project" value="InterPro"/>
</dbReference>
<feature type="compositionally biased region" description="Polar residues" evidence="6">
    <location>
        <begin position="134"/>
        <end position="163"/>
    </location>
</feature>
<dbReference type="OrthoDB" id="648861at2759"/>
<dbReference type="PROSITE" id="PS50048">
    <property type="entry name" value="ZN2_CY6_FUNGAL_2"/>
    <property type="match status" value="1"/>
</dbReference>
<dbReference type="EMBL" id="KV878209">
    <property type="protein sequence ID" value="OJJ40970.1"/>
    <property type="molecule type" value="Genomic_DNA"/>
</dbReference>
<dbReference type="SMART" id="SM00066">
    <property type="entry name" value="GAL4"/>
    <property type="match status" value="1"/>
</dbReference>
<evidence type="ECO:0000256" key="6">
    <source>
        <dbReference type="SAM" id="MobiDB-lite"/>
    </source>
</evidence>
<dbReference type="CDD" id="cd00067">
    <property type="entry name" value="GAL4"/>
    <property type="match status" value="1"/>
</dbReference>
<keyword evidence="5" id="KW-0539">Nucleus</keyword>
<dbReference type="PANTHER" id="PTHR37534:SF49">
    <property type="entry name" value="LYSINE BIOSYNTHESIS REGULATORY PROTEIN LYS14"/>
    <property type="match status" value="1"/>
</dbReference>
<dbReference type="Proteomes" id="UP000184383">
    <property type="component" value="Unassembled WGS sequence"/>
</dbReference>
<dbReference type="InterPro" id="IPR001138">
    <property type="entry name" value="Zn2Cys6_DnaBD"/>
</dbReference>
<dbReference type="PROSITE" id="PS00463">
    <property type="entry name" value="ZN2_CY6_FUNGAL_1"/>
    <property type="match status" value="1"/>
</dbReference>
<dbReference type="GeneID" id="63755138"/>
<dbReference type="Pfam" id="PF00172">
    <property type="entry name" value="Zn_clus"/>
    <property type="match status" value="1"/>
</dbReference>
<name>A0A1L9S1C0_ASPWE</name>
<reference evidence="9" key="1">
    <citation type="journal article" date="2017" name="Genome Biol.">
        <title>Comparative genomics reveals high biological diversity and specific adaptations in the industrially and medically important fungal genus Aspergillus.</title>
        <authorList>
            <person name="de Vries R.P."/>
            <person name="Riley R."/>
            <person name="Wiebenga A."/>
            <person name="Aguilar-Osorio G."/>
            <person name="Amillis S."/>
            <person name="Uchima C.A."/>
            <person name="Anderluh G."/>
            <person name="Asadollahi M."/>
            <person name="Askin M."/>
            <person name="Barry K."/>
            <person name="Battaglia E."/>
            <person name="Bayram O."/>
            <person name="Benocci T."/>
            <person name="Braus-Stromeyer S.A."/>
            <person name="Caldana C."/>
            <person name="Canovas D."/>
            <person name="Cerqueira G.C."/>
            <person name="Chen F."/>
            <person name="Chen W."/>
            <person name="Choi C."/>
            <person name="Clum A."/>
            <person name="Dos Santos R.A."/>
            <person name="Damasio A.R."/>
            <person name="Diallinas G."/>
            <person name="Emri T."/>
            <person name="Fekete E."/>
            <person name="Flipphi M."/>
            <person name="Freyberg S."/>
            <person name="Gallo A."/>
            <person name="Gournas C."/>
            <person name="Habgood R."/>
            <person name="Hainaut M."/>
            <person name="Harispe M.L."/>
            <person name="Henrissat B."/>
            <person name="Hilden K.S."/>
            <person name="Hope R."/>
            <person name="Hossain A."/>
            <person name="Karabika E."/>
            <person name="Karaffa L."/>
            <person name="Karanyi Z."/>
            <person name="Krasevec N."/>
            <person name="Kuo A."/>
            <person name="Kusch H."/>
            <person name="LaButti K."/>
            <person name="Lagendijk E.L."/>
            <person name="Lapidus A."/>
            <person name="Levasseur A."/>
            <person name="Lindquist E."/>
            <person name="Lipzen A."/>
            <person name="Logrieco A.F."/>
            <person name="MacCabe A."/>
            <person name="Maekelae M.R."/>
            <person name="Malavazi I."/>
            <person name="Melin P."/>
            <person name="Meyer V."/>
            <person name="Mielnichuk N."/>
            <person name="Miskei M."/>
            <person name="Molnar A.P."/>
            <person name="Mule G."/>
            <person name="Ngan C.Y."/>
            <person name="Orejas M."/>
            <person name="Orosz E."/>
            <person name="Ouedraogo J.P."/>
            <person name="Overkamp K.M."/>
            <person name="Park H.-S."/>
            <person name="Perrone G."/>
            <person name="Piumi F."/>
            <person name="Punt P.J."/>
            <person name="Ram A.F."/>
            <person name="Ramon A."/>
            <person name="Rauscher S."/>
            <person name="Record E."/>
            <person name="Riano-Pachon D.M."/>
            <person name="Robert V."/>
            <person name="Roehrig J."/>
            <person name="Ruller R."/>
            <person name="Salamov A."/>
            <person name="Salih N.S."/>
            <person name="Samson R.A."/>
            <person name="Sandor E."/>
            <person name="Sanguinetti M."/>
            <person name="Schuetze T."/>
            <person name="Sepcic K."/>
            <person name="Shelest E."/>
            <person name="Sherlock G."/>
            <person name="Sophianopoulou V."/>
            <person name="Squina F.M."/>
            <person name="Sun H."/>
            <person name="Susca A."/>
            <person name="Todd R.B."/>
            <person name="Tsang A."/>
            <person name="Unkles S.E."/>
            <person name="van de Wiele N."/>
            <person name="van Rossen-Uffink D."/>
            <person name="Oliveira J.V."/>
            <person name="Vesth T.C."/>
            <person name="Visser J."/>
            <person name="Yu J.-H."/>
            <person name="Zhou M."/>
            <person name="Andersen M.R."/>
            <person name="Archer D.B."/>
            <person name="Baker S.E."/>
            <person name="Benoit I."/>
            <person name="Brakhage A.A."/>
            <person name="Braus G.H."/>
            <person name="Fischer R."/>
            <person name="Frisvad J.C."/>
            <person name="Goldman G.H."/>
            <person name="Houbraken J."/>
            <person name="Oakley B."/>
            <person name="Pocsi I."/>
            <person name="Scazzocchio C."/>
            <person name="Seiboth B."/>
            <person name="vanKuyk P.A."/>
            <person name="Wortman J."/>
            <person name="Dyer P.S."/>
            <person name="Grigoriev I.V."/>
        </authorList>
    </citation>
    <scope>NUCLEOTIDE SEQUENCE [LARGE SCALE GENOMIC DNA]</scope>
    <source>
        <strain evidence="9">DTO 134E9</strain>
    </source>
</reference>
<dbReference type="Gene3D" id="4.10.240.10">
    <property type="entry name" value="Zn(2)-C6 fungal-type DNA-binding domain"/>
    <property type="match status" value="1"/>
</dbReference>
<protein>
    <recommendedName>
        <fullName evidence="7">Zn(2)-C6 fungal-type domain-containing protein</fullName>
    </recommendedName>
</protein>
<evidence type="ECO:0000313" key="9">
    <source>
        <dbReference type="Proteomes" id="UP000184383"/>
    </source>
</evidence>
<dbReference type="InterPro" id="IPR021858">
    <property type="entry name" value="Fun_TF"/>
</dbReference>
<evidence type="ECO:0000259" key="7">
    <source>
        <dbReference type="PROSITE" id="PS50048"/>
    </source>
</evidence>
<dbReference type="AlphaFoldDB" id="A0A1L9S1C0"/>
<dbReference type="PANTHER" id="PTHR37534">
    <property type="entry name" value="TRANSCRIPTIONAL ACTIVATOR PROTEIN UGA3"/>
    <property type="match status" value="1"/>
</dbReference>